<accession>X1B9G9</accession>
<comment type="caution">
    <text evidence="1">The sequence shown here is derived from an EMBL/GenBank/DDBJ whole genome shotgun (WGS) entry which is preliminary data.</text>
</comment>
<evidence type="ECO:0000313" key="1">
    <source>
        <dbReference type="EMBL" id="GAG91745.1"/>
    </source>
</evidence>
<name>X1B9G9_9ZZZZ</name>
<dbReference type="EMBL" id="BART01022038">
    <property type="protein sequence ID" value="GAG91745.1"/>
    <property type="molecule type" value="Genomic_DNA"/>
</dbReference>
<dbReference type="InterPro" id="IPR011012">
    <property type="entry name" value="Longin-like_dom_sf"/>
</dbReference>
<gene>
    <name evidence="1" type="ORF">S01H4_40467</name>
</gene>
<dbReference type="AlphaFoldDB" id="X1B9G9"/>
<protein>
    <recommendedName>
        <fullName evidence="2">FUZ/MON1/HPS1 first Longin domain-containing protein</fullName>
    </recommendedName>
</protein>
<evidence type="ECO:0008006" key="2">
    <source>
        <dbReference type="Google" id="ProtNLM"/>
    </source>
</evidence>
<organism evidence="1">
    <name type="scientific">marine sediment metagenome</name>
    <dbReference type="NCBI Taxonomy" id="412755"/>
    <lineage>
        <taxon>unclassified sequences</taxon>
        <taxon>metagenomes</taxon>
        <taxon>ecological metagenomes</taxon>
    </lineage>
</organism>
<dbReference type="SUPFAM" id="SSF64356">
    <property type="entry name" value="SNARE-like"/>
    <property type="match status" value="1"/>
</dbReference>
<reference evidence="1" key="1">
    <citation type="journal article" date="2014" name="Front. Microbiol.">
        <title>High frequency of phylogenetically diverse reductive dehalogenase-homologous genes in deep subseafloor sedimentary metagenomes.</title>
        <authorList>
            <person name="Kawai M."/>
            <person name="Futagami T."/>
            <person name="Toyoda A."/>
            <person name="Takaki Y."/>
            <person name="Nishi S."/>
            <person name="Hori S."/>
            <person name="Arai W."/>
            <person name="Tsubouchi T."/>
            <person name="Morono Y."/>
            <person name="Uchiyama I."/>
            <person name="Ito T."/>
            <person name="Fujiyama A."/>
            <person name="Inagaki F."/>
            <person name="Takami H."/>
        </authorList>
    </citation>
    <scope>NUCLEOTIDE SEQUENCE</scope>
    <source>
        <strain evidence="1">Expedition CK06-06</strain>
    </source>
</reference>
<proteinExistence type="predicted"/>
<sequence>MFSNEVIGKYSEDTLQSINLKNDRFIIFVKRDIIFAYLVDHSTKSDKFERYVELIAEEFLDQFHESVKNFNGDLGQFNCFDSVINKYFCL</sequence>